<name>A0A0F9YET4_9ZZZZ</name>
<proteinExistence type="predicted"/>
<dbReference type="InterPro" id="IPR034242">
    <property type="entry name" value="MauL"/>
</dbReference>
<dbReference type="AlphaFoldDB" id="A0A0F9YET4"/>
<accession>A0A0F9YET4</accession>
<gene>
    <name evidence="1" type="ORF">LCGC14_0098990</name>
</gene>
<evidence type="ECO:0000313" key="1">
    <source>
        <dbReference type="EMBL" id="KKO02979.1"/>
    </source>
</evidence>
<organism evidence="1">
    <name type="scientific">marine sediment metagenome</name>
    <dbReference type="NCBI Taxonomy" id="412755"/>
    <lineage>
        <taxon>unclassified sequences</taxon>
        <taxon>metagenomes</taxon>
        <taxon>ecological metagenomes</taxon>
    </lineage>
</organism>
<sequence>MYQYSNGKKMRYAMFTLLSAAVSLLWTVQSNAAQVMLTDKAGAPLSNAVLLVDGIPALQSQQYVMDQVDIQFVPRVLVAPVGTLVDFPNSDDVRHHVYSFSSAKPFELRLFKGAEAPPVAFDRAGVVVLGCNIHDSMIGYILVTQSPRFAVSDAQGIVSLPDLPAGNWPVSWWHPSQLEQPPVALGELDLNQAGQVLSLPVSSAKQAPTPVLSPLQQRFKKAAE</sequence>
<comment type="caution">
    <text evidence="1">The sequence shown here is derived from an EMBL/GenBank/DDBJ whole genome shotgun (WGS) entry which is preliminary data.</text>
</comment>
<dbReference type="SUPFAM" id="SSF49503">
    <property type="entry name" value="Cupredoxins"/>
    <property type="match status" value="1"/>
</dbReference>
<reference evidence="1" key="1">
    <citation type="journal article" date="2015" name="Nature">
        <title>Complex archaea that bridge the gap between prokaryotes and eukaryotes.</title>
        <authorList>
            <person name="Spang A."/>
            <person name="Saw J.H."/>
            <person name="Jorgensen S.L."/>
            <person name="Zaremba-Niedzwiedzka K."/>
            <person name="Martijn J."/>
            <person name="Lind A.E."/>
            <person name="van Eijk R."/>
            <person name="Schleper C."/>
            <person name="Guy L."/>
            <person name="Ettema T.J."/>
        </authorList>
    </citation>
    <scope>NUCLEOTIDE SEQUENCE</scope>
</reference>
<dbReference type="Gene3D" id="2.60.40.420">
    <property type="entry name" value="Cupredoxins - blue copper proteins"/>
    <property type="match status" value="1"/>
</dbReference>
<dbReference type="CDD" id="cd04221">
    <property type="entry name" value="MauL"/>
    <property type="match status" value="1"/>
</dbReference>
<protein>
    <recommendedName>
        <fullName evidence="2">Methylamine utilization protein</fullName>
    </recommendedName>
</protein>
<dbReference type="InterPro" id="IPR008972">
    <property type="entry name" value="Cupredoxin"/>
</dbReference>
<evidence type="ECO:0008006" key="2">
    <source>
        <dbReference type="Google" id="ProtNLM"/>
    </source>
</evidence>
<dbReference type="EMBL" id="LAZR01000028">
    <property type="protein sequence ID" value="KKO02979.1"/>
    <property type="molecule type" value="Genomic_DNA"/>
</dbReference>